<dbReference type="InterPro" id="IPR037150">
    <property type="entry name" value="H-NS_C_dom_sf"/>
</dbReference>
<reference evidence="7 8" key="1">
    <citation type="journal article" date="2020" name="Antonie Van Leeuwenhoek">
        <title>Stenotrophomonas cyclobalanopsidis sp. nov., isolated from the leaf spot disease of Cyclobalanopsis patelliformis.</title>
        <authorList>
            <person name="Bian D.R."/>
            <person name="Xue H."/>
            <person name="Piao C.G."/>
            <person name="Li Y."/>
        </authorList>
    </citation>
    <scope>NUCLEOTIDE SEQUENCE [LARGE SCALE GENOMIC DNA]</scope>
    <source>
        <strain evidence="7 8">TPQG1-4</strain>
    </source>
</reference>
<sequence length="128" mass="13949">MSIDLSGLSARELGALIRTAKKQQTIVAKRRPITKVRAQLSKLAKAEGYTIEELFGDAPAAPRARKATKATKAPAKTAGRKLGKVAPKYRNPANPKETWTGRGKQPRWMAELTAKGGKKPEDFLIKKA</sequence>
<comment type="similarity">
    <text evidence="2">Belongs to the histone-like protein H-NS family.</text>
</comment>
<keyword evidence="8" id="KW-1185">Reference proteome</keyword>
<dbReference type="Pfam" id="PF00816">
    <property type="entry name" value="Histone_HNS"/>
    <property type="match status" value="1"/>
</dbReference>
<dbReference type="Gene3D" id="4.10.430.10">
    <property type="entry name" value="Histone-like protein H-NS, C-terminal domain"/>
    <property type="match status" value="1"/>
</dbReference>
<keyword evidence="3" id="KW-0963">Cytoplasm</keyword>
<dbReference type="InterPro" id="IPR027444">
    <property type="entry name" value="H-NS_C_dom"/>
</dbReference>
<accession>A0ABQ6SWH1</accession>
<evidence type="ECO:0000256" key="4">
    <source>
        <dbReference type="ARBA" id="ARBA00023125"/>
    </source>
</evidence>
<dbReference type="PANTHER" id="PTHR38097:SF2">
    <property type="entry name" value="DNA-BINDING PROTEIN STPA"/>
    <property type="match status" value="1"/>
</dbReference>
<comment type="subcellular location">
    <subcellularLocation>
        <location evidence="1">Cytoplasm</location>
        <location evidence="1">Nucleoid</location>
    </subcellularLocation>
</comment>
<gene>
    <name evidence="7" type="ORF">FJU31_19070</name>
</gene>
<organism evidence="7 8">
    <name type="scientific">Stenotrophomonas cyclobalanopsidis</name>
    <dbReference type="NCBI Taxonomy" id="2771362"/>
    <lineage>
        <taxon>Bacteria</taxon>
        <taxon>Pseudomonadati</taxon>
        <taxon>Pseudomonadota</taxon>
        <taxon>Gammaproteobacteria</taxon>
        <taxon>Lysobacterales</taxon>
        <taxon>Lysobacteraceae</taxon>
        <taxon>Stenotrophomonas</taxon>
    </lineage>
</organism>
<evidence type="ECO:0000259" key="6">
    <source>
        <dbReference type="SMART" id="SM00528"/>
    </source>
</evidence>
<keyword evidence="4" id="KW-0238">DNA-binding</keyword>
<dbReference type="SMART" id="SM00528">
    <property type="entry name" value="HNS"/>
    <property type="match status" value="1"/>
</dbReference>
<evidence type="ECO:0000313" key="8">
    <source>
        <dbReference type="Proteomes" id="UP000326367"/>
    </source>
</evidence>
<evidence type="ECO:0000256" key="5">
    <source>
        <dbReference type="SAM" id="MobiDB-lite"/>
    </source>
</evidence>
<dbReference type="Proteomes" id="UP000326367">
    <property type="component" value="Unassembled WGS sequence"/>
</dbReference>
<dbReference type="EMBL" id="VYKI01000045">
    <property type="protein sequence ID" value="KAA8992425.1"/>
    <property type="molecule type" value="Genomic_DNA"/>
</dbReference>
<proteinExistence type="inferred from homology"/>
<evidence type="ECO:0000256" key="1">
    <source>
        <dbReference type="ARBA" id="ARBA00004453"/>
    </source>
</evidence>
<feature type="region of interest" description="Disordered" evidence="5">
    <location>
        <begin position="61"/>
        <end position="106"/>
    </location>
</feature>
<evidence type="ECO:0000256" key="3">
    <source>
        <dbReference type="ARBA" id="ARBA00022490"/>
    </source>
</evidence>
<evidence type="ECO:0000256" key="2">
    <source>
        <dbReference type="ARBA" id="ARBA00010610"/>
    </source>
</evidence>
<comment type="caution">
    <text evidence="7">The sequence shown here is derived from an EMBL/GenBank/DDBJ whole genome shotgun (WGS) entry which is preliminary data.</text>
</comment>
<evidence type="ECO:0000313" key="7">
    <source>
        <dbReference type="EMBL" id="KAA8992425.1"/>
    </source>
</evidence>
<protein>
    <submittedName>
        <fullName evidence="7">H-NS histone family protein</fullName>
    </submittedName>
</protein>
<feature type="domain" description="DNA-binding protein H-NS-like C-terminal" evidence="6">
    <location>
        <begin position="79"/>
        <end position="125"/>
    </location>
</feature>
<name>A0ABQ6SWH1_9GAMM</name>
<dbReference type="SUPFAM" id="SSF81273">
    <property type="entry name" value="H-NS histone-like proteins"/>
    <property type="match status" value="1"/>
</dbReference>
<dbReference type="PANTHER" id="PTHR38097">
    <property type="match status" value="1"/>
</dbReference>